<dbReference type="InterPro" id="IPR016193">
    <property type="entry name" value="Cytidine_deaminase-like"/>
</dbReference>
<dbReference type="Gene3D" id="3.40.140.10">
    <property type="entry name" value="Cytidine Deaminase, domain 2"/>
    <property type="match status" value="1"/>
</dbReference>
<dbReference type="AlphaFoldDB" id="A0AAU7CHA1"/>
<protein>
    <recommendedName>
        <fullName evidence="2">CMP/dCMP-type deaminase domain-containing protein</fullName>
    </recommendedName>
</protein>
<accession>A0AAU7CHA1</accession>
<dbReference type="EMBL" id="CP155447">
    <property type="protein sequence ID" value="XBH04322.1"/>
    <property type="molecule type" value="Genomic_DNA"/>
</dbReference>
<dbReference type="InterPro" id="IPR002125">
    <property type="entry name" value="CMP_dCMP_dom"/>
</dbReference>
<dbReference type="Pfam" id="PF00383">
    <property type="entry name" value="dCMP_cyt_deam_1"/>
    <property type="match status" value="1"/>
</dbReference>
<dbReference type="SUPFAM" id="SSF53927">
    <property type="entry name" value="Cytidine deaminase-like"/>
    <property type="match status" value="1"/>
</dbReference>
<evidence type="ECO:0000256" key="1">
    <source>
        <dbReference type="SAM" id="SignalP"/>
    </source>
</evidence>
<feature type="domain" description="CMP/dCMP-type deaminase" evidence="2">
    <location>
        <begin position="49"/>
        <end position="176"/>
    </location>
</feature>
<sequence length="269" mass="30306">MIRKPLLSLLIGLFLSAPLYGQDKKPVVVSEAEAYVKSHNKQAKEGTEEHYALKALDQAVMAFKEGNYGIGAVVLLKWEGKVHEFRDRNAMVTGYRLRDHAEARALDRAVVLFADLKKRKVSEAERARLGKSIMKADSTYDANTDFLRKLPDGLHVYGTLEPCPMCMVMMLNLGVQSSTSLAKDGELKLVNGVWTSDGAAIATEDKIKVAPLIWQSFYEKQGLKFRLYKSNDELAKLGLRIFLETRQQIDDMLANQNRAPYVQEKPRTK</sequence>
<evidence type="ECO:0000313" key="3">
    <source>
        <dbReference type="EMBL" id="XBH04322.1"/>
    </source>
</evidence>
<evidence type="ECO:0000259" key="2">
    <source>
        <dbReference type="Pfam" id="PF00383"/>
    </source>
</evidence>
<gene>
    <name evidence="3" type="ORF">V5E97_39425</name>
</gene>
<reference evidence="3" key="1">
    <citation type="submission" date="2024-05" db="EMBL/GenBank/DDBJ databases">
        <title>Planctomycetes of the genus Singulisphaera possess chitinolytic capabilities.</title>
        <authorList>
            <person name="Ivanova A."/>
        </authorList>
    </citation>
    <scope>NUCLEOTIDE SEQUENCE</scope>
    <source>
        <strain evidence="3">Ch08T</strain>
    </source>
</reference>
<proteinExistence type="predicted"/>
<name>A0AAU7CHA1_9BACT</name>
<keyword evidence="1" id="KW-0732">Signal</keyword>
<dbReference type="RefSeq" id="WP_406697074.1">
    <property type="nucleotide sequence ID" value="NZ_CP155447.1"/>
</dbReference>
<dbReference type="GO" id="GO:0003824">
    <property type="term" value="F:catalytic activity"/>
    <property type="evidence" value="ECO:0007669"/>
    <property type="project" value="InterPro"/>
</dbReference>
<feature type="signal peptide" evidence="1">
    <location>
        <begin position="1"/>
        <end position="21"/>
    </location>
</feature>
<feature type="chain" id="PRO_5043795263" description="CMP/dCMP-type deaminase domain-containing protein" evidence="1">
    <location>
        <begin position="22"/>
        <end position="269"/>
    </location>
</feature>
<organism evidence="3">
    <name type="scientific">Singulisphaera sp. Ch08</name>
    <dbReference type="NCBI Taxonomy" id="3120278"/>
    <lineage>
        <taxon>Bacteria</taxon>
        <taxon>Pseudomonadati</taxon>
        <taxon>Planctomycetota</taxon>
        <taxon>Planctomycetia</taxon>
        <taxon>Isosphaerales</taxon>
        <taxon>Isosphaeraceae</taxon>
        <taxon>Singulisphaera</taxon>
    </lineage>
</organism>